<dbReference type="PANTHER" id="PTHR12673:SF14">
    <property type="entry name" value="FYVE, RHOGEF AND PH DOMAIN-CONTAINING PROTEIN 3"/>
    <property type="match status" value="1"/>
</dbReference>
<dbReference type="GO" id="GO:0046847">
    <property type="term" value="P:filopodium assembly"/>
    <property type="evidence" value="ECO:0007669"/>
    <property type="project" value="TreeGrafter"/>
</dbReference>
<evidence type="ECO:0000313" key="12">
    <source>
        <dbReference type="Proteomes" id="UP000316079"/>
    </source>
</evidence>
<evidence type="ECO:0000256" key="2">
    <source>
        <dbReference type="ARBA" id="ARBA00022490"/>
    </source>
</evidence>
<feature type="domain" description="FYVE-type" evidence="10">
    <location>
        <begin position="100"/>
        <end position="149"/>
    </location>
</feature>
<dbReference type="PROSITE" id="PS50003">
    <property type="entry name" value="PH_DOMAIN"/>
    <property type="match status" value="1"/>
</dbReference>
<dbReference type="SUPFAM" id="SSF57903">
    <property type="entry name" value="FYVE/PHD zinc finger"/>
    <property type="match status" value="1"/>
</dbReference>
<gene>
    <name evidence="11" type="ORF">DNTS_031314</name>
</gene>
<dbReference type="GO" id="GO:0005085">
    <property type="term" value="F:guanyl-nucleotide exchange factor activity"/>
    <property type="evidence" value="ECO:0007669"/>
    <property type="project" value="UniProtKB-KW"/>
</dbReference>
<comment type="subcellular location">
    <subcellularLocation>
        <location evidence="1">Cytoplasm</location>
    </subcellularLocation>
</comment>
<feature type="domain" description="PH" evidence="9">
    <location>
        <begin position="1"/>
        <end position="46"/>
    </location>
</feature>
<dbReference type="Gene3D" id="2.30.29.30">
    <property type="entry name" value="Pleckstrin-homology domain (PH domain)/Phosphotyrosine-binding domain (PTB)"/>
    <property type="match status" value="1"/>
</dbReference>
<dbReference type="InterPro" id="IPR011993">
    <property type="entry name" value="PH-like_dom_sf"/>
</dbReference>
<dbReference type="InterPro" id="IPR051092">
    <property type="entry name" value="FYVE_RhoGEF_PH"/>
</dbReference>
<comment type="caution">
    <text evidence="11">The sequence shown here is derived from an EMBL/GenBank/DDBJ whole genome shotgun (WGS) entry which is preliminary data.</text>
</comment>
<evidence type="ECO:0000256" key="1">
    <source>
        <dbReference type="ARBA" id="ARBA00004496"/>
    </source>
</evidence>
<dbReference type="OrthoDB" id="660555at2759"/>
<dbReference type="PROSITE" id="PS50178">
    <property type="entry name" value="ZF_FYVE"/>
    <property type="match status" value="1"/>
</dbReference>
<dbReference type="SMART" id="SM00064">
    <property type="entry name" value="FYVE"/>
    <property type="match status" value="1"/>
</dbReference>
<dbReference type="Gene3D" id="3.30.40.10">
    <property type="entry name" value="Zinc/RING finger domain, C3HC4 (zinc finger)"/>
    <property type="match status" value="1"/>
</dbReference>
<dbReference type="Pfam" id="PF01363">
    <property type="entry name" value="FYVE"/>
    <property type="match status" value="1"/>
</dbReference>
<dbReference type="SUPFAM" id="SSF50729">
    <property type="entry name" value="PH domain-like"/>
    <property type="match status" value="1"/>
</dbReference>
<keyword evidence="12" id="KW-1185">Reference proteome</keyword>
<protein>
    <recommendedName>
        <fullName evidence="13">FYVE-type domain-containing protein</fullName>
    </recommendedName>
</protein>
<evidence type="ECO:0000259" key="10">
    <source>
        <dbReference type="PROSITE" id="PS50178"/>
    </source>
</evidence>
<keyword evidence="4" id="KW-0479">Metal-binding</keyword>
<dbReference type="InterPro" id="IPR017455">
    <property type="entry name" value="Znf_FYVE-rel"/>
</dbReference>
<evidence type="ECO:0000256" key="6">
    <source>
        <dbReference type="ARBA" id="ARBA00022833"/>
    </source>
</evidence>
<dbReference type="InterPro" id="IPR013083">
    <property type="entry name" value="Znf_RING/FYVE/PHD"/>
</dbReference>
<evidence type="ECO:0000256" key="4">
    <source>
        <dbReference type="ARBA" id="ARBA00022723"/>
    </source>
</evidence>
<feature type="compositionally biased region" description="Polar residues" evidence="8">
    <location>
        <begin position="71"/>
        <end position="89"/>
    </location>
</feature>
<dbReference type="AlphaFoldDB" id="A0A553PVM5"/>
<dbReference type="Proteomes" id="UP000316079">
    <property type="component" value="Unassembled WGS sequence"/>
</dbReference>
<keyword evidence="5 7" id="KW-0863">Zinc-finger</keyword>
<feature type="region of interest" description="Disordered" evidence="8">
    <location>
        <begin position="53"/>
        <end position="99"/>
    </location>
</feature>
<dbReference type="EMBL" id="SRMA01026602">
    <property type="protein sequence ID" value="TRY81726.1"/>
    <property type="molecule type" value="Genomic_DNA"/>
</dbReference>
<evidence type="ECO:0000256" key="7">
    <source>
        <dbReference type="PROSITE-ProRule" id="PRU00091"/>
    </source>
</evidence>
<dbReference type="GO" id="GO:0005737">
    <property type="term" value="C:cytoplasm"/>
    <property type="evidence" value="ECO:0007669"/>
    <property type="project" value="UniProtKB-SubCell"/>
</dbReference>
<keyword evidence="6" id="KW-0862">Zinc</keyword>
<evidence type="ECO:0000313" key="11">
    <source>
        <dbReference type="EMBL" id="TRY81726.1"/>
    </source>
</evidence>
<dbReference type="PANTHER" id="PTHR12673">
    <property type="entry name" value="FACIOGENITAL DYSPLASIA PROTEIN"/>
    <property type="match status" value="1"/>
</dbReference>
<proteinExistence type="predicted"/>
<keyword evidence="3" id="KW-0344">Guanine-nucleotide releasing factor</keyword>
<dbReference type="STRING" id="623744.A0A553PVM5"/>
<evidence type="ECO:0008006" key="13">
    <source>
        <dbReference type="Google" id="ProtNLM"/>
    </source>
</evidence>
<dbReference type="InterPro" id="IPR001849">
    <property type="entry name" value="PH_domain"/>
</dbReference>
<dbReference type="InterPro" id="IPR000306">
    <property type="entry name" value="Znf_FYVE"/>
</dbReference>
<evidence type="ECO:0000256" key="8">
    <source>
        <dbReference type="SAM" id="MobiDB-lite"/>
    </source>
</evidence>
<accession>A0A553PVM5</accession>
<evidence type="ECO:0000259" key="9">
    <source>
        <dbReference type="PROSITE" id="PS50003"/>
    </source>
</evidence>
<sequence length="173" mass="19767">MEVQEIVKHNALHTFTIIGKHRSLELQARTAEEKQDWIKVILDTVEKDKEKSESFRGFNGSFSREEEHPSETQVQGSGTLVNTSETDGAQSERKSLKKREKEREMCKTCSETFNFTRRKHHCKSCGALVCGKCVSRNTRVCKPCAEAEGGATENNRRLERLGKSEEYDQEQNV</sequence>
<evidence type="ECO:0000256" key="3">
    <source>
        <dbReference type="ARBA" id="ARBA00022658"/>
    </source>
</evidence>
<organism evidence="11 12">
    <name type="scientific">Danionella cerebrum</name>
    <dbReference type="NCBI Taxonomy" id="2873325"/>
    <lineage>
        <taxon>Eukaryota</taxon>
        <taxon>Metazoa</taxon>
        <taxon>Chordata</taxon>
        <taxon>Craniata</taxon>
        <taxon>Vertebrata</taxon>
        <taxon>Euteleostomi</taxon>
        <taxon>Actinopterygii</taxon>
        <taxon>Neopterygii</taxon>
        <taxon>Teleostei</taxon>
        <taxon>Ostariophysi</taxon>
        <taxon>Cypriniformes</taxon>
        <taxon>Danionidae</taxon>
        <taxon>Danioninae</taxon>
        <taxon>Danionella</taxon>
    </lineage>
</organism>
<keyword evidence="2" id="KW-0963">Cytoplasm</keyword>
<reference evidence="11 12" key="1">
    <citation type="journal article" date="2019" name="Sci. Data">
        <title>Hybrid genome assembly and annotation of Danionella translucida.</title>
        <authorList>
            <person name="Kadobianskyi M."/>
            <person name="Schulze L."/>
            <person name="Schuelke M."/>
            <person name="Judkewitz B."/>
        </authorList>
    </citation>
    <scope>NUCLEOTIDE SEQUENCE [LARGE SCALE GENOMIC DNA]</scope>
    <source>
        <strain evidence="11 12">Bolton</strain>
    </source>
</reference>
<dbReference type="InterPro" id="IPR011011">
    <property type="entry name" value="Znf_FYVE_PHD"/>
</dbReference>
<dbReference type="GO" id="GO:0008270">
    <property type="term" value="F:zinc ion binding"/>
    <property type="evidence" value="ECO:0007669"/>
    <property type="project" value="UniProtKB-KW"/>
</dbReference>
<dbReference type="GO" id="GO:0007010">
    <property type="term" value="P:cytoskeleton organization"/>
    <property type="evidence" value="ECO:0007669"/>
    <property type="project" value="TreeGrafter"/>
</dbReference>
<name>A0A553PVM5_9TELE</name>
<feature type="compositionally biased region" description="Basic and acidic residues" evidence="8">
    <location>
        <begin position="90"/>
        <end position="99"/>
    </location>
</feature>
<evidence type="ECO:0000256" key="5">
    <source>
        <dbReference type="ARBA" id="ARBA00022771"/>
    </source>
</evidence>